<dbReference type="Proteomes" id="UP000295673">
    <property type="component" value="Unassembled WGS sequence"/>
</dbReference>
<protein>
    <submittedName>
        <fullName evidence="2">2-polyprenyl-3-methyl-5-hydroxy-6-metoxy-1, 4-benzoquinol methylase</fullName>
    </submittedName>
</protein>
<evidence type="ECO:0000259" key="1">
    <source>
        <dbReference type="Pfam" id="PF13847"/>
    </source>
</evidence>
<dbReference type="InterPro" id="IPR027417">
    <property type="entry name" value="P-loop_NTPase"/>
</dbReference>
<dbReference type="AlphaFoldDB" id="A0A4R1NLC1"/>
<keyword evidence="3" id="KW-1185">Reference proteome</keyword>
<dbReference type="Pfam" id="PF13847">
    <property type="entry name" value="Methyltransf_31"/>
    <property type="match status" value="1"/>
</dbReference>
<sequence>MQRALAKDNLAAPIIGVDNHAGHKSGYHRQMTAEFEEALNNAPTGSTCMISGHYRYRDIRECLKRSDRKVHLVTSLRDPVKRFISDYLYCTSDRHTDQKGFLERFPDFETYLNTPLQYNKQLQYLQPYEGASFLETIEAIKRDFYGVMLVERFDDDSEQLLRRLGLSVPQVERVNTAKKPTVAAELFNKYGDQIREKSAEEIALYEAFADPSMADYFSQFDQERPAVFSPEKRKSLEQEIESLGPWHHRIDMGDGLFTAPDVVWNETREKVSVVIPSQKFRQGLKGLFPYGLDGRSFLDCGCNAGGYCFAAKDAGAARTFGFDVREHWIDQARFVAQNRSGNSEGMRFEVADLLNLKAMPEDFDVTWFSGLFYHLPDPVAGLKIAADKTRDILFITTATRPLASGADEGTSLTMKFESTEALMSGVHRLSWLPDGPKSMKKILNWLGFPETRVLFWYKRTSDQKRHGLGRMAIVAAREKGRLRGYKEGDIVDVV</sequence>
<feature type="domain" description="Methyltransferase" evidence="1">
    <location>
        <begin position="294"/>
        <end position="384"/>
    </location>
</feature>
<proteinExistence type="predicted"/>
<evidence type="ECO:0000313" key="3">
    <source>
        <dbReference type="Proteomes" id="UP000295673"/>
    </source>
</evidence>
<reference evidence="2 3" key="1">
    <citation type="submission" date="2019-03" db="EMBL/GenBank/DDBJ databases">
        <title>Genomic Encyclopedia of Archaeal and Bacterial Type Strains, Phase II (KMG-II): from individual species to whole genera.</title>
        <authorList>
            <person name="Goeker M."/>
        </authorList>
    </citation>
    <scope>NUCLEOTIDE SEQUENCE [LARGE SCALE GENOMIC DNA]</scope>
    <source>
        <strain evidence="2 3">DSM 26433</strain>
    </source>
</reference>
<dbReference type="EMBL" id="SMGR01000001">
    <property type="protein sequence ID" value="TCL09054.1"/>
    <property type="molecule type" value="Genomic_DNA"/>
</dbReference>
<organism evidence="2 3">
    <name type="scientific">Shimia isoporae</name>
    <dbReference type="NCBI Taxonomy" id="647720"/>
    <lineage>
        <taxon>Bacteria</taxon>
        <taxon>Pseudomonadati</taxon>
        <taxon>Pseudomonadota</taxon>
        <taxon>Alphaproteobacteria</taxon>
        <taxon>Rhodobacterales</taxon>
        <taxon>Roseobacteraceae</taxon>
    </lineage>
</organism>
<dbReference type="Gene3D" id="3.40.50.300">
    <property type="entry name" value="P-loop containing nucleotide triphosphate hydrolases"/>
    <property type="match status" value="1"/>
</dbReference>
<dbReference type="SUPFAM" id="SSF53335">
    <property type="entry name" value="S-adenosyl-L-methionine-dependent methyltransferases"/>
    <property type="match status" value="1"/>
</dbReference>
<accession>A0A4R1NLC1</accession>
<dbReference type="InterPro" id="IPR029063">
    <property type="entry name" value="SAM-dependent_MTases_sf"/>
</dbReference>
<keyword evidence="2" id="KW-0489">Methyltransferase</keyword>
<dbReference type="CDD" id="cd02440">
    <property type="entry name" value="AdoMet_MTases"/>
    <property type="match status" value="1"/>
</dbReference>
<dbReference type="GO" id="GO:0008168">
    <property type="term" value="F:methyltransferase activity"/>
    <property type="evidence" value="ECO:0007669"/>
    <property type="project" value="UniProtKB-KW"/>
</dbReference>
<dbReference type="Gene3D" id="3.40.50.150">
    <property type="entry name" value="Vaccinia Virus protein VP39"/>
    <property type="match status" value="1"/>
</dbReference>
<name>A0A4R1NLC1_9RHOB</name>
<evidence type="ECO:0000313" key="2">
    <source>
        <dbReference type="EMBL" id="TCL09054.1"/>
    </source>
</evidence>
<dbReference type="InterPro" id="IPR025714">
    <property type="entry name" value="Methyltranfer_dom"/>
</dbReference>
<comment type="caution">
    <text evidence="2">The sequence shown here is derived from an EMBL/GenBank/DDBJ whole genome shotgun (WGS) entry which is preliminary data.</text>
</comment>
<gene>
    <name evidence="2" type="ORF">BXY66_1097</name>
</gene>
<keyword evidence="2" id="KW-0808">Transferase</keyword>
<dbReference type="GO" id="GO:0032259">
    <property type="term" value="P:methylation"/>
    <property type="evidence" value="ECO:0007669"/>
    <property type="project" value="UniProtKB-KW"/>
</dbReference>